<organism evidence="1 2">
    <name type="scientific">Ollibium composti</name>
    <dbReference type="NCBI Taxonomy" id="2675109"/>
    <lineage>
        <taxon>Bacteria</taxon>
        <taxon>Pseudomonadati</taxon>
        <taxon>Pseudomonadota</taxon>
        <taxon>Alphaproteobacteria</taxon>
        <taxon>Hyphomicrobiales</taxon>
        <taxon>Phyllobacteriaceae</taxon>
        <taxon>Ollibium</taxon>
    </lineage>
</organism>
<name>A0ABY2Q207_9HYPH</name>
<comment type="caution">
    <text evidence="1">The sequence shown here is derived from an EMBL/GenBank/DDBJ whole genome shotgun (WGS) entry which is preliminary data.</text>
</comment>
<dbReference type="Proteomes" id="UP000306441">
    <property type="component" value="Unassembled WGS sequence"/>
</dbReference>
<sequence>MMARNTANRQDKLAADIRRQIGDRSLNRFLGAMPAYKVVNDIPRHMQDLLEQLEASERRQAGRSGS</sequence>
<gene>
    <name evidence="1" type="ORF">E6C48_19955</name>
</gene>
<accession>A0ABY2Q207</accession>
<evidence type="ECO:0008006" key="3">
    <source>
        <dbReference type="Google" id="ProtNLM"/>
    </source>
</evidence>
<reference evidence="1 2" key="1">
    <citation type="submission" date="2019-04" db="EMBL/GenBank/DDBJ databases">
        <title>Mesorhizobium composti sp. nov., isolated from compost.</title>
        <authorList>
            <person name="Lin S.-Y."/>
            <person name="Hameed A."/>
            <person name="Hsieh Y.-T."/>
            <person name="Young C.-C."/>
        </authorList>
    </citation>
    <scope>NUCLEOTIDE SEQUENCE [LARGE SCALE GENOMIC DNA]</scope>
    <source>
        <strain evidence="1 2">CC-YTH430</strain>
    </source>
</reference>
<evidence type="ECO:0000313" key="1">
    <source>
        <dbReference type="EMBL" id="THF54935.1"/>
    </source>
</evidence>
<keyword evidence="2" id="KW-1185">Reference proteome</keyword>
<evidence type="ECO:0000313" key="2">
    <source>
        <dbReference type="Proteomes" id="UP000306441"/>
    </source>
</evidence>
<proteinExistence type="predicted"/>
<dbReference type="EMBL" id="SSNY01000014">
    <property type="protein sequence ID" value="THF54935.1"/>
    <property type="molecule type" value="Genomic_DNA"/>
</dbReference>
<protein>
    <recommendedName>
        <fullName evidence="3">Anti-sigma factor NepR domain-containing protein</fullName>
    </recommendedName>
</protein>
<dbReference type="RefSeq" id="WP_136359943.1">
    <property type="nucleotide sequence ID" value="NZ_SSNY01000014.1"/>
</dbReference>